<comment type="similarity">
    <text evidence="1">Belongs to the sigma-70 factor family. ECF subfamily.</text>
</comment>
<dbReference type="Pfam" id="PF08349">
    <property type="entry name" value="DUF1722"/>
    <property type="match status" value="1"/>
</dbReference>
<dbReference type="Pfam" id="PF08281">
    <property type="entry name" value="Sigma70_r4_2"/>
    <property type="match status" value="1"/>
</dbReference>
<dbReference type="InterPro" id="IPR007627">
    <property type="entry name" value="RNA_pol_sigma70_r2"/>
</dbReference>
<evidence type="ECO:0000256" key="5">
    <source>
        <dbReference type="SAM" id="MobiDB-lite"/>
    </source>
</evidence>
<keyword evidence="2" id="KW-0805">Transcription regulation</keyword>
<feature type="domain" description="DUF1722" evidence="8">
    <location>
        <begin position="419"/>
        <end position="535"/>
    </location>
</feature>
<evidence type="ECO:0000313" key="10">
    <source>
        <dbReference type="Proteomes" id="UP001501251"/>
    </source>
</evidence>
<evidence type="ECO:0000313" key="9">
    <source>
        <dbReference type="EMBL" id="GAA4193598.1"/>
    </source>
</evidence>
<reference evidence="10" key="1">
    <citation type="journal article" date="2019" name="Int. J. Syst. Evol. Microbiol.">
        <title>The Global Catalogue of Microorganisms (GCM) 10K type strain sequencing project: providing services to taxonomists for standard genome sequencing and annotation.</title>
        <authorList>
            <consortium name="The Broad Institute Genomics Platform"/>
            <consortium name="The Broad Institute Genome Sequencing Center for Infectious Disease"/>
            <person name="Wu L."/>
            <person name="Ma J."/>
        </authorList>
    </citation>
    <scope>NUCLEOTIDE SEQUENCE [LARGE SCALE GENOMIC DNA]</scope>
    <source>
        <strain evidence="10">JCM 17388</strain>
    </source>
</reference>
<feature type="compositionally biased region" description="Low complexity" evidence="5">
    <location>
        <begin position="188"/>
        <end position="216"/>
    </location>
</feature>
<dbReference type="InterPro" id="IPR014284">
    <property type="entry name" value="RNA_pol_sigma-70_dom"/>
</dbReference>
<feature type="domain" description="RNA polymerase sigma factor 70 region 4 type 2" evidence="7">
    <location>
        <begin position="113"/>
        <end position="165"/>
    </location>
</feature>
<proteinExistence type="inferred from homology"/>
<dbReference type="SUPFAM" id="SSF88946">
    <property type="entry name" value="Sigma2 domain of RNA polymerase sigma factors"/>
    <property type="match status" value="1"/>
</dbReference>
<dbReference type="Pfam" id="PF04542">
    <property type="entry name" value="Sigma70_r2"/>
    <property type="match status" value="1"/>
</dbReference>
<gene>
    <name evidence="9" type="ORF">GCM10022252_36770</name>
</gene>
<evidence type="ECO:0000259" key="7">
    <source>
        <dbReference type="Pfam" id="PF08281"/>
    </source>
</evidence>
<sequence length="546" mass="59969">MTDPLNTRFAEGDEAALVECLRAHGPLIRSYLRRFVRPQDVEDLQQIVFAEVWRSRHRFDPARSLPAWMLGIAHKRAVDHLRIRTLRTVPLDVIADPAGDDGRIDGDGLAERDQVRRALAELPDPQRQAIELAYYGDLTQREIAEKLSVPLGTIKARTARGLRRLSGILSTSATDGWEAGPHREEVPAARGASGSSAMGATGAMGEAGEAGTMNGTDDTDRTDRTDEAGRQVVRPRVAVSSCLLGEPVRFDGGHSRNRFLSGELDKHVEWVHICPEMEIGLGSPRETLRLERSPDGTRLVSRKSRVDLTGRMTALAAERVPALREVDGYVLKSKSPSCGVHGIPVHAGGTTVDRKGRGVFAAAVLDTHPLLPVEDEGRLNDALLRENFVERIFARARLRALLESDWRPRDLVSFHSRHKMQLLAHDPEASREAGRVVAGAGTRPRDELAADYARVFGTAFATKTSIGRHVNVLQHCMGMVGDALDPARRADLAEVIASYQAGQVALSVPATLIRHHAQGQAGEYVRDQTYFSPYPEDLRLRNHVPA</sequence>
<dbReference type="Pfam" id="PF04463">
    <property type="entry name" value="2-thiour_desulf"/>
    <property type="match status" value="1"/>
</dbReference>
<evidence type="ECO:0000259" key="6">
    <source>
        <dbReference type="Pfam" id="PF04542"/>
    </source>
</evidence>
<dbReference type="InterPro" id="IPR013249">
    <property type="entry name" value="RNA_pol_sigma70_r4_t2"/>
</dbReference>
<dbReference type="PANTHER" id="PTHR30087">
    <property type="entry name" value="INNER MEMBRANE PROTEIN"/>
    <property type="match status" value="1"/>
</dbReference>
<keyword evidence="3" id="KW-0731">Sigma factor</keyword>
<accession>A0ABP8AYF3</accession>
<dbReference type="PANTHER" id="PTHR30087:SF0">
    <property type="entry name" value="INNER MEMBRANE PROTEIN"/>
    <property type="match status" value="1"/>
</dbReference>
<dbReference type="NCBIfam" id="TIGR02937">
    <property type="entry name" value="sigma70-ECF"/>
    <property type="match status" value="1"/>
</dbReference>
<evidence type="ECO:0000256" key="1">
    <source>
        <dbReference type="ARBA" id="ARBA00010641"/>
    </source>
</evidence>
<dbReference type="Gene3D" id="1.10.1740.10">
    <property type="match status" value="1"/>
</dbReference>
<evidence type="ECO:0000256" key="3">
    <source>
        <dbReference type="ARBA" id="ARBA00023082"/>
    </source>
</evidence>
<evidence type="ECO:0008006" key="11">
    <source>
        <dbReference type="Google" id="ProtNLM"/>
    </source>
</evidence>
<dbReference type="InterPro" id="IPR007553">
    <property type="entry name" value="2-thiour_desulf"/>
</dbReference>
<dbReference type="InterPro" id="IPR036388">
    <property type="entry name" value="WH-like_DNA-bd_sf"/>
</dbReference>
<keyword evidence="4" id="KW-0804">Transcription</keyword>
<dbReference type="InterPro" id="IPR013324">
    <property type="entry name" value="RNA_pol_sigma_r3/r4-like"/>
</dbReference>
<name>A0ABP8AYF3_9ACTN</name>
<evidence type="ECO:0000256" key="4">
    <source>
        <dbReference type="ARBA" id="ARBA00023163"/>
    </source>
</evidence>
<organism evidence="9 10">
    <name type="scientific">Streptosporangium oxazolinicum</name>
    <dbReference type="NCBI Taxonomy" id="909287"/>
    <lineage>
        <taxon>Bacteria</taxon>
        <taxon>Bacillati</taxon>
        <taxon>Actinomycetota</taxon>
        <taxon>Actinomycetes</taxon>
        <taxon>Streptosporangiales</taxon>
        <taxon>Streptosporangiaceae</taxon>
        <taxon>Streptosporangium</taxon>
    </lineage>
</organism>
<keyword evidence="10" id="KW-1185">Reference proteome</keyword>
<evidence type="ECO:0000256" key="2">
    <source>
        <dbReference type="ARBA" id="ARBA00023015"/>
    </source>
</evidence>
<comment type="caution">
    <text evidence="9">The sequence shown here is derived from an EMBL/GenBank/DDBJ whole genome shotgun (WGS) entry which is preliminary data.</text>
</comment>
<dbReference type="CDD" id="cd06171">
    <property type="entry name" value="Sigma70_r4"/>
    <property type="match status" value="1"/>
</dbReference>
<dbReference type="InterPro" id="IPR013560">
    <property type="entry name" value="DUF1722"/>
</dbReference>
<feature type="region of interest" description="Disordered" evidence="5">
    <location>
        <begin position="187"/>
        <end position="223"/>
    </location>
</feature>
<feature type="domain" description="RNA polymerase sigma-70 region 2" evidence="6">
    <location>
        <begin position="22"/>
        <end position="82"/>
    </location>
</feature>
<evidence type="ECO:0000259" key="8">
    <source>
        <dbReference type="Pfam" id="PF08349"/>
    </source>
</evidence>
<dbReference type="Proteomes" id="UP001501251">
    <property type="component" value="Unassembled WGS sequence"/>
</dbReference>
<dbReference type="EMBL" id="BAABAQ010000006">
    <property type="protein sequence ID" value="GAA4193598.1"/>
    <property type="molecule type" value="Genomic_DNA"/>
</dbReference>
<dbReference type="InterPro" id="IPR013325">
    <property type="entry name" value="RNA_pol_sigma_r2"/>
</dbReference>
<dbReference type="SUPFAM" id="SSF88659">
    <property type="entry name" value="Sigma3 and sigma4 domains of RNA polymerase sigma factors"/>
    <property type="match status" value="1"/>
</dbReference>
<protein>
    <recommendedName>
        <fullName evidence="11">Sigma-70 family RNA polymerase sigma factor</fullName>
    </recommendedName>
</protein>
<dbReference type="Gene3D" id="1.10.10.10">
    <property type="entry name" value="Winged helix-like DNA-binding domain superfamily/Winged helix DNA-binding domain"/>
    <property type="match status" value="1"/>
</dbReference>